<evidence type="ECO:0000256" key="1">
    <source>
        <dbReference type="ARBA" id="ARBA00022723"/>
    </source>
</evidence>
<dbReference type="Gene3D" id="1.10.238.230">
    <property type="match status" value="1"/>
</dbReference>
<proteinExistence type="predicted"/>
<dbReference type="GO" id="GO:0000159">
    <property type="term" value="C:protein phosphatase type 2A complex"/>
    <property type="evidence" value="ECO:0007669"/>
    <property type="project" value="TreeGrafter"/>
</dbReference>
<comment type="caution">
    <text evidence="5">The sequence shown here is derived from an EMBL/GenBank/DDBJ whole genome shotgun (WGS) entry which is preliminary data.</text>
</comment>
<keyword evidence="1" id="KW-0479">Metal-binding</keyword>
<feature type="region of interest" description="Disordered" evidence="3">
    <location>
        <begin position="81"/>
        <end position="136"/>
    </location>
</feature>
<dbReference type="InterPro" id="IPR041534">
    <property type="entry name" value="EF-hand_13"/>
</dbReference>
<evidence type="ECO:0000313" key="5">
    <source>
        <dbReference type="EMBL" id="KAK9806607.1"/>
    </source>
</evidence>
<dbReference type="FunFam" id="1.10.238.220:FF:000003">
    <property type="entry name" value="Phosphoprotein phosphatase 2A regulatory subunit"/>
    <property type="match status" value="1"/>
</dbReference>
<dbReference type="InterPro" id="IPR002048">
    <property type="entry name" value="EF_hand_dom"/>
</dbReference>
<dbReference type="PANTHER" id="PTHR14095:SF0">
    <property type="entry name" value="MIP22305P"/>
    <property type="match status" value="1"/>
</dbReference>
<dbReference type="CDD" id="cd21504">
    <property type="entry name" value="PPP2R3A_B-like"/>
    <property type="match status" value="1"/>
</dbReference>
<name>A0AAW1PER3_9CHLO</name>
<gene>
    <name evidence="5" type="ORF">WJX73_008526</name>
</gene>
<dbReference type="InterPro" id="IPR011992">
    <property type="entry name" value="EF-hand-dom_pair"/>
</dbReference>
<dbReference type="PANTHER" id="PTHR14095">
    <property type="entry name" value="PHOSPHATASE 2A REGULATORY SUBUNIT-RELATED"/>
    <property type="match status" value="1"/>
</dbReference>
<reference evidence="5 6" key="1">
    <citation type="journal article" date="2024" name="Nat. Commun.">
        <title>Phylogenomics reveals the evolutionary origins of lichenization in chlorophyte algae.</title>
        <authorList>
            <person name="Puginier C."/>
            <person name="Libourel C."/>
            <person name="Otte J."/>
            <person name="Skaloud P."/>
            <person name="Haon M."/>
            <person name="Grisel S."/>
            <person name="Petersen M."/>
            <person name="Berrin J.G."/>
            <person name="Delaux P.M."/>
            <person name="Dal Grande F."/>
            <person name="Keller J."/>
        </authorList>
    </citation>
    <scope>NUCLEOTIDE SEQUENCE [LARGE SCALE GENOMIC DNA]</scope>
    <source>
        <strain evidence="5 6">SAG 2036</strain>
    </source>
</reference>
<dbReference type="Gene3D" id="1.10.238.10">
    <property type="entry name" value="EF-hand"/>
    <property type="match status" value="1"/>
</dbReference>
<dbReference type="Pfam" id="PF13499">
    <property type="entry name" value="EF-hand_7"/>
    <property type="match status" value="1"/>
</dbReference>
<dbReference type="FunFam" id="1.10.238.10:FF:000025">
    <property type="entry name" value="serine/threonine-protein phosphatase 2A regulatory subunit B'' subunit alpha"/>
    <property type="match status" value="1"/>
</dbReference>
<protein>
    <recommendedName>
        <fullName evidence="4">EF-hand domain-containing protein</fullName>
    </recommendedName>
</protein>
<evidence type="ECO:0000259" key="4">
    <source>
        <dbReference type="PROSITE" id="PS50222"/>
    </source>
</evidence>
<evidence type="ECO:0000313" key="6">
    <source>
        <dbReference type="Proteomes" id="UP001465755"/>
    </source>
</evidence>
<dbReference type="AlphaFoldDB" id="A0AAW1PER3"/>
<feature type="compositionally biased region" description="Low complexity" evidence="3">
    <location>
        <begin position="14"/>
        <end position="28"/>
    </location>
</feature>
<feature type="domain" description="EF-hand" evidence="4">
    <location>
        <begin position="408"/>
        <end position="443"/>
    </location>
</feature>
<keyword evidence="6" id="KW-1185">Reference proteome</keyword>
<evidence type="ECO:0000256" key="3">
    <source>
        <dbReference type="SAM" id="MobiDB-lite"/>
    </source>
</evidence>
<dbReference type="SUPFAM" id="SSF47473">
    <property type="entry name" value="EF-hand"/>
    <property type="match status" value="2"/>
</dbReference>
<dbReference type="EMBL" id="JALJOQ010000036">
    <property type="protein sequence ID" value="KAK9806607.1"/>
    <property type="molecule type" value="Genomic_DNA"/>
</dbReference>
<organism evidence="5 6">
    <name type="scientific">Symbiochloris irregularis</name>
    <dbReference type="NCBI Taxonomy" id="706552"/>
    <lineage>
        <taxon>Eukaryota</taxon>
        <taxon>Viridiplantae</taxon>
        <taxon>Chlorophyta</taxon>
        <taxon>core chlorophytes</taxon>
        <taxon>Trebouxiophyceae</taxon>
        <taxon>Trebouxiales</taxon>
        <taxon>Trebouxiaceae</taxon>
        <taxon>Symbiochloris</taxon>
    </lineage>
</organism>
<accession>A0AAW1PER3</accession>
<dbReference type="PROSITE" id="PS50222">
    <property type="entry name" value="EF_HAND_2"/>
    <property type="match status" value="1"/>
</dbReference>
<sequence>MHPGLRVSTGNRGPGAAETSSPSPSTPERSFNQVSKSVAEHGPTRFPCSKLKLDNLFLQWLSLPESQKLVLNLLEEAKQGKHLHGPVPAGPLSPHSAGAGHPPTFFNANTPPLSPSKVRSPRSPASPSRRSLSSSLRTQITGPAAIPQFHFPNGKPLSKEHTLAVQSKLDHLFLVYPQGLTVPAIKDLVKQVLELPSVLAYPLFSKLVVPSASMVTRDAVESWLQRHKVLQSEPVVRLFDILRKEGLEYVSQEDLKSMMAGILLSHPGLEFLQETPEFQDRYAETVIYRIFYALDRSNIGRLTLRDLRRGDLLEALTMLDNEEDVNKILKYFSYEHFYVIYCKFWELDSDHNFLISQEDLLRYGNHALTYRIVDRIFSQAARPFASQVQGKMGYEDFVWFILSEEDKSNDLSLEYWFRCVDLDCDGCLRSNEMLYFYEEQLHRMELMSQEPVLFEDVLCQMHDMLQPAKEGVFTLRDLKRNRHLAGTLFNILFNLNKFVAFETRDPFVVRQEREDPTLTEWDRFARGEYVRLAMEEEGEEVEEVPF</sequence>
<dbReference type="Gene3D" id="1.10.238.220">
    <property type="match status" value="1"/>
</dbReference>
<feature type="region of interest" description="Disordered" evidence="3">
    <location>
        <begin position="1"/>
        <end position="45"/>
    </location>
</feature>
<dbReference type="Pfam" id="PF17958">
    <property type="entry name" value="EF-hand_13"/>
    <property type="match status" value="1"/>
</dbReference>
<feature type="compositionally biased region" description="Low complexity" evidence="3">
    <location>
        <begin position="115"/>
        <end position="136"/>
    </location>
</feature>
<dbReference type="GO" id="GO:0019888">
    <property type="term" value="F:protein phosphatase regulator activity"/>
    <property type="evidence" value="ECO:0007669"/>
    <property type="project" value="TreeGrafter"/>
</dbReference>
<evidence type="ECO:0000256" key="2">
    <source>
        <dbReference type="ARBA" id="ARBA00022837"/>
    </source>
</evidence>
<keyword evidence="2" id="KW-0106">Calcium</keyword>
<dbReference type="Proteomes" id="UP001465755">
    <property type="component" value="Unassembled WGS sequence"/>
</dbReference>
<dbReference type="GO" id="GO:0005509">
    <property type="term" value="F:calcium ion binding"/>
    <property type="evidence" value="ECO:0007669"/>
    <property type="project" value="InterPro"/>
</dbReference>